<gene>
    <name evidence="1" type="ORF">DFH08DRAFT_645928</name>
</gene>
<feature type="non-terminal residue" evidence="1">
    <location>
        <position position="73"/>
    </location>
</feature>
<accession>A0AAD7F598</accession>
<protein>
    <submittedName>
        <fullName evidence="1">Uncharacterized protein</fullName>
    </submittedName>
</protein>
<sequence length="73" mass="8151">MASAPTNETTMFKNRDKFDLIVVYDQSSQTLGGPNTPMSVLLRLISKTAFTKLLKRMPMALVGGFDAWRREVG</sequence>
<dbReference type="Gene3D" id="3.40.250.10">
    <property type="entry name" value="Rhodanese-like domain"/>
    <property type="match status" value="1"/>
</dbReference>
<evidence type="ECO:0000313" key="1">
    <source>
        <dbReference type="EMBL" id="KAJ7367218.1"/>
    </source>
</evidence>
<organism evidence="1 2">
    <name type="scientific">Mycena albidolilacea</name>
    <dbReference type="NCBI Taxonomy" id="1033008"/>
    <lineage>
        <taxon>Eukaryota</taxon>
        <taxon>Fungi</taxon>
        <taxon>Dikarya</taxon>
        <taxon>Basidiomycota</taxon>
        <taxon>Agaricomycotina</taxon>
        <taxon>Agaricomycetes</taxon>
        <taxon>Agaricomycetidae</taxon>
        <taxon>Agaricales</taxon>
        <taxon>Marasmiineae</taxon>
        <taxon>Mycenaceae</taxon>
        <taxon>Mycena</taxon>
    </lineage>
</organism>
<dbReference type="InterPro" id="IPR036873">
    <property type="entry name" value="Rhodanese-like_dom_sf"/>
</dbReference>
<name>A0AAD7F598_9AGAR</name>
<proteinExistence type="predicted"/>
<dbReference type="Proteomes" id="UP001218218">
    <property type="component" value="Unassembled WGS sequence"/>
</dbReference>
<comment type="caution">
    <text evidence="1">The sequence shown here is derived from an EMBL/GenBank/DDBJ whole genome shotgun (WGS) entry which is preliminary data.</text>
</comment>
<evidence type="ECO:0000313" key="2">
    <source>
        <dbReference type="Proteomes" id="UP001218218"/>
    </source>
</evidence>
<dbReference type="EMBL" id="JARIHO010000002">
    <property type="protein sequence ID" value="KAJ7367218.1"/>
    <property type="molecule type" value="Genomic_DNA"/>
</dbReference>
<dbReference type="SUPFAM" id="SSF52821">
    <property type="entry name" value="Rhodanese/Cell cycle control phosphatase"/>
    <property type="match status" value="1"/>
</dbReference>
<reference evidence="1" key="1">
    <citation type="submission" date="2023-03" db="EMBL/GenBank/DDBJ databases">
        <title>Massive genome expansion in bonnet fungi (Mycena s.s.) driven by repeated elements and novel gene families across ecological guilds.</title>
        <authorList>
            <consortium name="Lawrence Berkeley National Laboratory"/>
            <person name="Harder C.B."/>
            <person name="Miyauchi S."/>
            <person name="Viragh M."/>
            <person name="Kuo A."/>
            <person name="Thoen E."/>
            <person name="Andreopoulos B."/>
            <person name="Lu D."/>
            <person name="Skrede I."/>
            <person name="Drula E."/>
            <person name="Henrissat B."/>
            <person name="Morin E."/>
            <person name="Kohler A."/>
            <person name="Barry K."/>
            <person name="LaButti K."/>
            <person name="Morin E."/>
            <person name="Salamov A."/>
            <person name="Lipzen A."/>
            <person name="Mereny Z."/>
            <person name="Hegedus B."/>
            <person name="Baldrian P."/>
            <person name="Stursova M."/>
            <person name="Weitz H."/>
            <person name="Taylor A."/>
            <person name="Grigoriev I.V."/>
            <person name="Nagy L.G."/>
            <person name="Martin F."/>
            <person name="Kauserud H."/>
        </authorList>
    </citation>
    <scope>NUCLEOTIDE SEQUENCE</scope>
    <source>
        <strain evidence="1">CBHHK002</strain>
    </source>
</reference>
<keyword evidence="2" id="KW-1185">Reference proteome</keyword>
<dbReference type="AlphaFoldDB" id="A0AAD7F598"/>